<feature type="non-terminal residue" evidence="2">
    <location>
        <position position="1"/>
    </location>
</feature>
<dbReference type="Proteomes" id="UP000681720">
    <property type="component" value="Unassembled WGS sequence"/>
</dbReference>
<evidence type="ECO:0000313" key="3">
    <source>
        <dbReference type="Proteomes" id="UP000681720"/>
    </source>
</evidence>
<dbReference type="EMBL" id="CAJOBJ010244822">
    <property type="protein sequence ID" value="CAF5082852.1"/>
    <property type="molecule type" value="Genomic_DNA"/>
</dbReference>
<proteinExistence type="predicted"/>
<evidence type="ECO:0000313" key="1">
    <source>
        <dbReference type="EMBL" id="CAF4911669.1"/>
    </source>
</evidence>
<comment type="caution">
    <text evidence="2">The sequence shown here is derived from an EMBL/GenBank/DDBJ whole genome shotgun (WGS) entry which is preliminary data.</text>
</comment>
<protein>
    <submittedName>
        <fullName evidence="2">Uncharacterized protein</fullName>
    </submittedName>
</protein>
<accession>A0A8S3ETA0</accession>
<gene>
    <name evidence="1" type="ORF">BYL167_LOCUS52615</name>
    <name evidence="2" type="ORF">GIL414_LOCUS61820</name>
</gene>
<name>A0A8S3ETA0_9BILA</name>
<dbReference type="EMBL" id="CAJOBH010171197">
    <property type="protein sequence ID" value="CAF4911669.1"/>
    <property type="molecule type" value="Genomic_DNA"/>
</dbReference>
<sequence length="15" mass="1723">CQKPNDDADEDKDDD</sequence>
<evidence type="ECO:0000313" key="2">
    <source>
        <dbReference type="EMBL" id="CAF5082852.1"/>
    </source>
</evidence>
<dbReference type="Proteomes" id="UP000681967">
    <property type="component" value="Unassembled WGS sequence"/>
</dbReference>
<organism evidence="2 3">
    <name type="scientific">Rotaria magnacalcarata</name>
    <dbReference type="NCBI Taxonomy" id="392030"/>
    <lineage>
        <taxon>Eukaryota</taxon>
        <taxon>Metazoa</taxon>
        <taxon>Spiralia</taxon>
        <taxon>Gnathifera</taxon>
        <taxon>Rotifera</taxon>
        <taxon>Eurotatoria</taxon>
        <taxon>Bdelloidea</taxon>
        <taxon>Philodinida</taxon>
        <taxon>Philodinidae</taxon>
        <taxon>Rotaria</taxon>
    </lineage>
</organism>
<reference evidence="2" key="1">
    <citation type="submission" date="2021-02" db="EMBL/GenBank/DDBJ databases">
        <authorList>
            <person name="Nowell W R."/>
        </authorList>
    </citation>
    <scope>NUCLEOTIDE SEQUENCE</scope>
</reference>